<comment type="caution">
    <text evidence="1">The sequence shown here is derived from an EMBL/GenBank/DDBJ whole genome shotgun (WGS) entry which is preliminary data.</text>
</comment>
<dbReference type="AlphaFoldDB" id="A0A2N0CYN7"/>
<evidence type="ECO:0000313" key="1">
    <source>
        <dbReference type="EMBL" id="PKA38976.1"/>
    </source>
</evidence>
<sequence>MSSIETIGEAWNAGWEFSATCRGGTMDTGMSSRKCDWKYQLDTMTLLATRGRDFPIMNLADRFRCPRCGSRSIRVLFITPGSGSRKTASK</sequence>
<organism evidence="1 2">
    <name type="scientific">Rhizobium sullae</name>
    <name type="common">Rhizobium hedysari</name>
    <dbReference type="NCBI Taxonomy" id="50338"/>
    <lineage>
        <taxon>Bacteria</taxon>
        <taxon>Pseudomonadati</taxon>
        <taxon>Pseudomonadota</taxon>
        <taxon>Alphaproteobacteria</taxon>
        <taxon>Hyphomicrobiales</taxon>
        <taxon>Rhizobiaceae</taxon>
        <taxon>Rhizobium/Agrobacterium group</taxon>
        <taxon>Rhizobium</taxon>
    </lineage>
</organism>
<dbReference type="EMBL" id="PIQN01000035">
    <property type="protein sequence ID" value="PKA38976.1"/>
    <property type="molecule type" value="Genomic_DNA"/>
</dbReference>
<name>A0A2N0CYN7_RHISU</name>
<dbReference type="Proteomes" id="UP000232164">
    <property type="component" value="Unassembled WGS sequence"/>
</dbReference>
<gene>
    <name evidence="1" type="ORF">CWR43_35195</name>
</gene>
<reference evidence="1 2" key="2">
    <citation type="submission" date="2017-12" db="EMBL/GenBank/DDBJ databases">
        <title>Genome sequence of Rhizobium sullae HCNT1 isolated from Sulla coronaria nodules and featuring peculiar denitrification phenotypes.</title>
        <authorList>
            <person name="De Diego-Diaz B."/>
            <person name="Treu L."/>
            <person name="Campanaro S."/>
            <person name="Da Silva Duarte V."/>
            <person name="Basaglia M."/>
            <person name="Favaro L."/>
            <person name="Casella S."/>
            <person name="Squartini A."/>
        </authorList>
    </citation>
    <scope>NUCLEOTIDE SEQUENCE [LARGE SCALE GENOMIC DNA]</scope>
    <source>
        <strain evidence="1 2">HCNT1</strain>
    </source>
</reference>
<proteinExistence type="predicted"/>
<accession>A0A2N0CYN7</accession>
<evidence type="ECO:0000313" key="2">
    <source>
        <dbReference type="Proteomes" id="UP000232164"/>
    </source>
</evidence>
<reference evidence="1 2" key="1">
    <citation type="submission" date="2017-11" db="EMBL/GenBank/DDBJ databases">
        <authorList>
            <person name="Han C.G."/>
        </authorList>
    </citation>
    <scope>NUCLEOTIDE SEQUENCE [LARGE SCALE GENOMIC DNA]</scope>
    <source>
        <strain evidence="1 2">HCNT1</strain>
    </source>
</reference>
<protein>
    <submittedName>
        <fullName evidence="1">Uncharacterized protein</fullName>
    </submittedName>
</protein>